<dbReference type="PROSITE" id="PS52048">
    <property type="entry name" value="UCH_DOMAIN"/>
    <property type="match status" value="1"/>
</dbReference>
<dbReference type="PANTHER" id="PTHR10589">
    <property type="entry name" value="UBIQUITIN CARBOXYL-TERMINAL HYDROLASE"/>
    <property type="match status" value="1"/>
</dbReference>
<keyword evidence="4 7" id="KW-0833">Ubl conjugation pathway</keyword>
<evidence type="ECO:0000256" key="2">
    <source>
        <dbReference type="ARBA" id="ARBA00012759"/>
    </source>
</evidence>
<dbReference type="InterPro" id="IPR038765">
    <property type="entry name" value="Papain-like_cys_pep_sf"/>
</dbReference>
<feature type="domain" description="UCH catalytic" evidence="10">
    <location>
        <begin position="48"/>
        <end position="298"/>
    </location>
</feature>
<evidence type="ECO:0000256" key="1">
    <source>
        <dbReference type="ARBA" id="ARBA00000707"/>
    </source>
</evidence>
<dbReference type="AlphaFoldDB" id="A0A1E3Q9A1"/>
<evidence type="ECO:0000256" key="6">
    <source>
        <dbReference type="ARBA" id="ARBA00022807"/>
    </source>
</evidence>
<evidence type="ECO:0000256" key="7">
    <source>
        <dbReference type="PROSITE-ProRule" id="PRU01393"/>
    </source>
</evidence>
<dbReference type="OrthoDB" id="1924260at2759"/>
<dbReference type="GO" id="GO:0006511">
    <property type="term" value="P:ubiquitin-dependent protein catabolic process"/>
    <property type="evidence" value="ECO:0007669"/>
    <property type="project" value="UniProtKB-UniRule"/>
</dbReference>
<dbReference type="SUPFAM" id="SSF54001">
    <property type="entry name" value="Cysteine proteinases"/>
    <property type="match status" value="1"/>
</dbReference>
<sequence length="444" mass="51008">MPPRRNSTKKRSPHRLEVSEDQNVQGAEIDYLPLSPQAVLRQKLEYKGWGTIESDPSIFTNILKDVGVKGAKVVELYSMDTDSLQALPPIFGLIFLFRWTSDEEDQKSTKQPKKSKENTECGDLREPWFANQVPDNACASVALLNIVLNASSNGSESRLELGEHLQQFREFTESFNPTARGVALTNFDFLRQIHNQYAQASELREQCVQLHRHAKQAKRKRSTYEDEEDEENFHFIAYVPVSGVVWQLDGLRNDPVKVAEVEVEDICSWPGLAVPYIQERISKYSMDEIRFNLMAVVRDESEEQSIDESERVLKAAEIVLQTVERRLDMIAPQWEEIMPPGRHRIALDIKSDLVMLLPNDCAEVRQIREEDSVDALIDILHAKEENLAMLRAQVSERESSQAYSVDSTYARRRKHDYTKFLRQLIVKCLQDDENKLLLKAACKS</sequence>
<organism evidence="11 12">
    <name type="scientific">Lipomyces starkeyi NRRL Y-11557</name>
    <dbReference type="NCBI Taxonomy" id="675824"/>
    <lineage>
        <taxon>Eukaryota</taxon>
        <taxon>Fungi</taxon>
        <taxon>Dikarya</taxon>
        <taxon>Ascomycota</taxon>
        <taxon>Saccharomycotina</taxon>
        <taxon>Lipomycetes</taxon>
        <taxon>Lipomycetales</taxon>
        <taxon>Lipomycetaceae</taxon>
        <taxon>Lipomyces</taxon>
    </lineage>
</organism>
<keyword evidence="12" id="KW-1185">Reference proteome</keyword>
<evidence type="ECO:0000256" key="9">
    <source>
        <dbReference type="SAM" id="MobiDB-lite"/>
    </source>
</evidence>
<feature type="site" description="Important for enzyme activity" evidence="7">
    <location>
        <position position="249"/>
    </location>
</feature>
<evidence type="ECO:0000313" key="11">
    <source>
        <dbReference type="EMBL" id="ODQ73732.1"/>
    </source>
</evidence>
<dbReference type="PANTHER" id="PTHR10589:SF29">
    <property type="entry name" value="UBIQUITIN CARBOXYL-TERMINAL HYDROLASE"/>
    <property type="match status" value="1"/>
</dbReference>
<keyword evidence="3 7" id="KW-0645">Protease</keyword>
<evidence type="ECO:0000256" key="3">
    <source>
        <dbReference type="ARBA" id="ARBA00022670"/>
    </source>
</evidence>
<name>A0A1E3Q9A1_LIPST</name>
<dbReference type="EC" id="3.4.19.12" evidence="2 7"/>
<dbReference type="GO" id="GO:0005737">
    <property type="term" value="C:cytoplasm"/>
    <property type="evidence" value="ECO:0007669"/>
    <property type="project" value="TreeGrafter"/>
</dbReference>
<comment type="catalytic activity">
    <reaction evidence="1 7">
        <text>Thiol-dependent hydrolysis of ester, thioester, amide, peptide and isopeptide bonds formed by the C-terminal Gly of ubiquitin (a 76-residue protein attached to proteins as an intracellular targeting signal).</text>
        <dbReference type="EC" id="3.4.19.12"/>
    </reaction>
</comment>
<gene>
    <name evidence="11" type="ORF">LIPSTDRAFT_27196</name>
</gene>
<dbReference type="STRING" id="675824.A0A1E3Q9A1"/>
<keyword evidence="5 7" id="KW-0378">Hydrolase</keyword>
<dbReference type="Proteomes" id="UP000094385">
    <property type="component" value="Unassembled WGS sequence"/>
</dbReference>
<evidence type="ECO:0000256" key="5">
    <source>
        <dbReference type="ARBA" id="ARBA00022801"/>
    </source>
</evidence>
<feature type="site" description="Transition state stabilizer" evidence="7">
    <location>
        <position position="132"/>
    </location>
</feature>
<proteinExistence type="inferred from homology"/>
<dbReference type="InterPro" id="IPR036959">
    <property type="entry name" value="Peptidase_C12_UCH_sf"/>
</dbReference>
<comment type="similarity">
    <text evidence="7">Belongs to the peptidase C12 family.</text>
</comment>
<evidence type="ECO:0000256" key="8">
    <source>
        <dbReference type="SAM" id="Coils"/>
    </source>
</evidence>
<feature type="active site" description="Nucleophile" evidence="7">
    <location>
        <position position="138"/>
    </location>
</feature>
<reference evidence="11 12" key="1">
    <citation type="journal article" date="2016" name="Proc. Natl. Acad. Sci. U.S.A.">
        <title>Comparative genomics of biotechnologically important yeasts.</title>
        <authorList>
            <person name="Riley R."/>
            <person name="Haridas S."/>
            <person name="Wolfe K.H."/>
            <person name="Lopes M.R."/>
            <person name="Hittinger C.T."/>
            <person name="Goeker M."/>
            <person name="Salamov A.A."/>
            <person name="Wisecaver J.H."/>
            <person name="Long T.M."/>
            <person name="Calvey C.H."/>
            <person name="Aerts A.L."/>
            <person name="Barry K.W."/>
            <person name="Choi C."/>
            <person name="Clum A."/>
            <person name="Coughlan A.Y."/>
            <person name="Deshpande S."/>
            <person name="Douglass A.P."/>
            <person name="Hanson S.J."/>
            <person name="Klenk H.-P."/>
            <person name="LaButti K.M."/>
            <person name="Lapidus A."/>
            <person name="Lindquist E.A."/>
            <person name="Lipzen A.M."/>
            <person name="Meier-Kolthoff J.P."/>
            <person name="Ohm R.A."/>
            <person name="Otillar R.P."/>
            <person name="Pangilinan J.L."/>
            <person name="Peng Y."/>
            <person name="Rokas A."/>
            <person name="Rosa C.A."/>
            <person name="Scheuner C."/>
            <person name="Sibirny A.A."/>
            <person name="Slot J.C."/>
            <person name="Stielow J.B."/>
            <person name="Sun H."/>
            <person name="Kurtzman C.P."/>
            <person name="Blackwell M."/>
            <person name="Grigoriev I.V."/>
            <person name="Jeffries T.W."/>
        </authorList>
    </citation>
    <scope>NUCLEOTIDE SEQUENCE [LARGE SCALE GENOMIC DNA]</scope>
    <source>
        <strain evidence="11 12">NRRL Y-11557</strain>
    </source>
</reference>
<accession>A0A1E3Q9A1</accession>
<dbReference type="GO" id="GO:0004843">
    <property type="term" value="F:cysteine-type deubiquitinase activity"/>
    <property type="evidence" value="ECO:0007669"/>
    <property type="project" value="UniProtKB-UniRule"/>
</dbReference>
<dbReference type="GO" id="GO:0016579">
    <property type="term" value="P:protein deubiquitination"/>
    <property type="evidence" value="ECO:0007669"/>
    <property type="project" value="TreeGrafter"/>
</dbReference>
<evidence type="ECO:0000256" key="4">
    <source>
        <dbReference type="ARBA" id="ARBA00022786"/>
    </source>
</evidence>
<evidence type="ECO:0000313" key="12">
    <source>
        <dbReference type="Proteomes" id="UP000094385"/>
    </source>
</evidence>
<feature type="compositionally biased region" description="Basic residues" evidence="9">
    <location>
        <begin position="1"/>
        <end position="13"/>
    </location>
</feature>
<dbReference type="EMBL" id="KV454293">
    <property type="protein sequence ID" value="ODQ73732.1"/>
    <property type="molecule type" value="Genomic_DNA"/>
</dbReference>
<feature type="coiled-coil region" evidence="8">
    <location>
        <begin position="200"/>
        <end position="230"/>
    </location>
</feature>
<dbReference type="InterPro" id="IPR001578">
    <property type="entry name" value="Peptidase_C12_UCH"/>
</dbReference>
<dbReference type="Gene3D" id="3.40.532.10">
    <property type="entry name" value="Peptidase C12, ubiquitin carboxyl-terminal hydrolase"/>
    <property type="match status" value="1"/>
</dbReference>
<dbReference type="Pfam" id="PF01088">
    <property type="entry name" value="Peptidase_C12"/>
    <property type="match status" value="1"/>
</dbReference>
<feature type="region of interest" description="Disordered" evidence="9">
    <location>
        <begin position="1"/>
        <end position="22"/>
    </location>
</feature>
<feature type="active site" description="Proton donor" evidence="7">
    <location>
        <position position="234"/>
    </location>
</feature>
<evidence type="ECO:0000259" key="10">
    <source>
        <dbReference type="PROSITE" id="PS52048"/>
    </source>
</evidence>
<protein>
    <recommendedName>
        <fullName evidence="2 7">ubiquitinyl hydrolase 1</fullName>
        <ecNumber evidence="2 7">3.4.19.12</ecNumber>
    </recommendedName>
</protein>
<keyword evidence="6 7" id="KW-0788">Thiol protease</keyword>
<keyword evidence="8" id="KW-0175">Coiled coil</keyword>